<dbReference type="OrthoDB" id="5290530at2"/>
<keyword evidence="8" id="KW-1185">Reference proteome</keyword>
<dbReference type="GO" id="GO:0003690">
    <property type="term" value="F:double-stranded DNA binding"/>
    <property type="evidence" value="ECO:0007669"/>
    <property type="project" value="TreeGrafter"/>
</dbReference>
<dbReference type="NCBIfam" id="NF001464">
    <property type="entry name" value="PRK00321.1-5"/>
    <property type="match status" value="1"/>
</dbReference>
<dbReference type="STRING" id="1045558.SAMN05216175_104109"/>
<dbReference type="Proteomes" id="UP000198623">
    <property type="component" value="Unassembled WGS sequence"/>
</dbReference>
<organism evidence="7 8">
    <name type="scientific">Neptunomonas qingdaonensis</name>
    <dbReference type="NCBI Taxonomy" id="1045558"/>
    <lineage>
        <taxon>Bacteria</taxon>
        <taxon>Pseudomonadati</taxon>
        <taxon>Pseudomonadota</taxon>
        <taxon>Gammaproteobacteria</taxon>
        <taxon>Oceanospirillales</taxon>
        <taxon>Oceanospirillaceae</taxon>
        <taxon>Neptunomonas</taxon>
    </lineage>
</organism>
<evidence type="ECO:0000256" key="3">
    <source>
        <dbReference type="ARBA" id="ARBA00022296"/>
    </source>
</evidence>
<accession>A0A1I2PZ77</accession>
<comment type="similarity">
    <text evidence="2 6">Belongs to the RdgC family.</text>
</comment>
<evidence type="ECO:0000313" key="8">
    <source>
        <dbReference type="Proteomes" id="UP000198623"/>
    </source>
</evidence>
<dbReference type="Pfam" id="PF04381">
    <property type="entry name" value="RdgC"/>
    <property type="match status" value="1"/>
</dbReference>
<sequence>MWFKNFIFYRFTEQRDYTQEQLETAFSEHLFEPCRSQELSRYGWVAPHPALDQQTVFSSSGAFLITAQKEEKIIPANVIKKNLNDKVAQIEHEQGRKVYRKEQLQMKDEIILDLLPRAFSRFQQTSALILPRAGFIVIDSSSHKSAEELLNLLRNSLTTLPVALPETVQSPGVVMSEWLQQTSAFPAFTCLDECELKDQTEEAGVIRIKGHDLHSSEVIAHLETGKKVTKLALQWDETLSFILQDDLSVKRVKPTDELTQTLNEESSEDPLVRLDSDMARLALECQRLYPQLLEAFGGQIQR</sequence>
<gene>
    <name evidence="6" type="primary">rdgC</name>
    <name evidence="7" type="ORF">SAMN05216175_104109</name>
</gene>
<evidence type="ECO:0000256" key="2">
    <source>
        <dbReference type="ARBA" id="ARBA00008657"/>
    </source>
</evidence>
<dbReference type="InterPro" id="IPR007476">
    <property type="entry name" value="RdgC"/>
</dbReference>
<dbReference type="GO" id="GO:0000018">
    <property type="term" value="P:regulation of DNA recombination"/>
    <property type="evidence" value="ECO:0007669"/>
    <property type="project" value="TreeGrafter"/>
</dbReference>
<dbReference type="HAMAP" id="MF_00194">
    <property type="entry name" value="RdgC"/>
    <property type="match status" value="1"/>
</dbReference>
<reference evidence="8" key="1">
    <citation type="submission" date="2016-10" db="EMBL/GenBank/DDBJ databases">
        <authorList>
            <person name="Varghese N."/>
            <person name="Submissions S."/>
        </authorList>
    </citation>
    <scope>NUCLEOTIDE SEQUENCE [LARGE SCALE GENOMIC DNA]</scope>
    <source>
        <strain evidence="8">CGMCC 1.10971</strain>
    </source>
</reference>
<proteinExistence type="inferred from homology"/>
<dbReference type="GO" id="GO:0005737">
    <property type="term" value="C:cytoplasm"/>
    <property type="evidence" value="ECO:0007669"/>
    <property type="project" value="UniProtKB-UniRule"/>
</dbReference>
<dbReference type="AlphaFoldDB" id="A0A1I2PZ77"/>
<dbReference type="EMBL" id="FOOU01000004">
    <property type="protein sequence ID" value="SFG20429.1"/>
    <property type="molecule type" value="Genomic_DNA"/>
</dbReference>
<name>A0A1I2PZ77_9GAMM</name>
<evidence type="ECO:0000256" key="6">
    <source>
        <dbReference type="HAMAP-Rule" id="MF_00194"/>
    </source>
</evidence>
<evidence type="ECO:0000256" key="4">
    <source>
        <dbReference type="ARBA" id="ARBA00022490"/>
    </source>
</evidence>
<keyword evidence="5 6" id="KW-0233">DNA recombination</keyword>
<dbReference type="NCBIfam" id="NF001462">
    <property type="entry name" value="PRK00321.1-3"/>
    <property type="match status" value="1"/>
</dbReference>
<dbReference type="PANTHER" id="PTHR38103">
    <property type="entry name" value="RECOMBINATION-ASSOCIATED PROTEIN RDGC"/>
    <property type="match status" value="1"/>
</dbReference>
<dbReference type="PANTHER" id="PTHR38103:SF1">
    <property type="entry name" value="RECOMBINATION-ASSOCIATED PROTEIN RDGC"/>
    <property type="match status" value="1"/>
</dbReference>
<evidence type="ECO:0000313" key="7">
    <source>
        <dbReference type="EMBL" id="SFG20429.1"/>
    </source>
</evidence>
<protein>
    <recommendedName>
        <fullName evidence="3 6">Recombination-associated protein RdgC</fullName>
    </recommendedName>
</protein>
<comment type="subcellular location">
    <subcellularLocation>
        <location evidence="1 6">Cytoplasm</location>
        <location evidence="1 6">Nucleoid</location>
    </subcellularLocation>
</comment>
<keyword evidence="4 6" id="KW-0963">Cytoplasm</keyword>
<dbReference type="GO" id="GO:0043590">
    <property type="term" value="C:bacterial nucleoid"/>
    <property type="evidence" value="ECO:0007669"/>
    <property type="project" value="TreeGrafter"/>
</dbReference>
<dbReference type="GO" id="GO:0006310">
    <property type="term" value="P:DNA recombination"/>
    <property type="evidence" value="ECO:0007669"/>
    <property type="project" value="UniProtKB-UniRule"/>
</dbReference>
<evidence type="ECO:0000256" key="5">
    <source>
        <dbReference type="ARBA" id="ARBA00023172"/>
    </source>
</evidence>
<evidence type="ECO:0000256" key="1">
    <source>
        <dbReference type="ARBA" id="ARBA00004453"/>
    </source>
</evidence>
<comment type="function">
    <text evidence="6">May be involved in recombination.</text>
</comment>
<dbReference type="RefSeq" id="WP_090726376.1">
    <property type="nucleotide sequence ID" value="NZ_FOOU01000004.1"/>
</dbReference>